<keyword evidence="6" id="KW-0597">Phosphoprotein</keyword>
<dbReference type="SUPFAM" id="SSF64268">
    <property type="entry name" value="PX domain"/>
    <property type="match status" value="1"/>
</dbReference>
<keyword evidence="14" id="KW-1185">Reference proteome</keyword>
<feature type="coiled-coil region" evidence="10">
    <location>
        <begin position="587"/>
        <end position="617"/>
    </location>
</feature>
<evidence type="ECO:0000256" key="8">
    <source>
        <dbReference type="ARBA" id="ARBA00023212"/>
    </source>
</evidence>
<dbReference type="OrthoDB" id="271164at2759"/>
<feature type="coiled-coil region" evidence="10">
    <location>
        <begin position="654"/>
        <end position="745"/>
    </location>
</feature>
<comment type="similarity">
    <text evidence="3">Belongs to the TACC family.</text>
</comment>
<dbReference type="Gene3D" id="1.20.1270.60">
    <property type="entry name" value="Arfaptin homology (AH) domain/BAR domain"/>
    <property type="match status" value="1"/>
</dbReference>
<dbReference type="CDD" id="cd06859">
    <property type="entry name" value="PX_SNX1_2_like"/>
    <property type="match status" value="1"/>
</dbReference>
<feature type="domain" description="PX" evidence="12">
    <location>
        <begin position="1"/>
        <end position="162"/>
    </location>
</feature>
<dbReference type="InterPro" id="IPR001683">
    <property type="entry name" value="PX_dom"/>
</dbReference>
<dbReference type="PROSITE" id="PS50195">
    <property type="entry name" value="PX"/>
    <property type="match status" value="1"/>
</dbReference>
<feature type="compositionally biased region" description="Polar residues" evidence="11">
    <location>
        <begin position="414"/>
        <end position="441"/>
    </location>
</feature>
<gene>
    <name evidence="13" type="ORF">TASK_LOCUS9424</name>
</gene>
<keyword evidence="8" id="KW-0206">Cytoskeleton</keyword>
<comment type="subcellular location">
    <subcellularLocation>
        <location evidence="2">Cytoplasm</location>
        <location evidence="2">Cytoskeleton</location>
    </subcellularLocation>
    <subcellularLocation>
        <location evidence="1">Nucleus</location>
    </subcellularLocation>
</comment>
<name>A0A158RAI0_TAEAS</name>
<dbReference type="Proteomes" id="UP000282613">
    <property type="component" value="Unassembled WGS sequence"/>
</dbReference>
<dbReference type="SMART" id="SM00312">
    <property type="entry name" value="PX"/>
    <property type="match status" value="1"/>
</dbReference>
<evidence type="ECO:0000256" key="11">
    <source>
        <dbReference type="SAM" id="MobiDB-lite"/>
    </source>
</evidence>
<dbReference type="FunFam" id="1.20.5.1700:FF:000001">
    <property type="entry name" value="Transforming acidic coiled-coil-containing protein 1 isoform 2"/>
    <property type="match status" value="1"/>
</dbReference>
<proteinExistence type="inferred from homology"/>
<dbReference type="GO" id="GO:0005856">
    <property type="term" value="C:cytoskeleton"/>
    <property type="evidence" value="ECO:0007669"/>
    <property type="project" value="UniProtKB-SubCell"/>
</dbReference>
<evidence type="ECO:0000256" key="10">
    <source>
        <dbReference type="SAM" id="Coils"/>
    </source>
</evidence>
<dbReference type="Pfam" id="PF12656">
    <property type="entry name" value="G-patch_2"/>
    <property type="match status" value="1"/>
</dbReference>
<dbReference type="Pfam" id="PF09325">
    <property type="entry name" value="Vps5"/>
    <property type="match status" value="1"/>
</dbReference>
<evidence type="ECO:0000313" key="13">
    <source>
        <dbReference type="EMBL" id="VDK43297.1"/>
    </source>
</evidence>
<comment type="similarity">
    <text evidence="4">Belongs to the sorting nexin family.</text>
</comment>
<evidence type="ECO:0000259" key="12">
    <source>
        <dbReference type="PROSITE" id="PS50195"/>
    </source>
</evidence>
<accession>A0A158RAI0</accession>
<dbReference type="Gene3D" id="1.20.5.1700">
    <property type="match status" value="1"/>
</dbReference>
<dbReference type="GO" id="GO:0010008">
    <property type="term" value="C:endosome membrane"/>
    <property type="evidence" value="ECO:0007669"/>
    <property type="project" value="TreeGrafter"/>
</dbReference>
<dbReference type="InterPro" id="IPR026822">
    <property type="entry name" value="Spp2/MOS2_G-patch"/>
</dbReference>
<dbReference type="GO" id="GO:0034498">
    <property type="term" value="P:early endosome to Golgi transport"/>
    <property type="evidence" value="ECO:0007669"/>
    <property type="project" value="TreeGrafter"/>
</dbReference>
<dbReference type="InterPro" id="IPR015404">
    <property type="entry name" value="Vps5_C"/>
</dbReference>
<reference evidence="15" key="1">
    <citation type="submission" date="2016-04" db="UniProtKB">
        <authorList>
            <consortium name="WormBaseParasite"/>
        </authorList>
    </citation>
    <scope>IDENTIFICATION</scope>
</reference>
<evidence type="ECO:0000256" key="1">
    <source>
        <dbReference type="ARBA" id="ARBA00004123"/>
    </source>
</evidence>
<dbReference type="STRING" id="60517.A0A158RAI0"/>
<dbReference type="PANTHER" id="PTHR10555">
    <property type="entry name" value="SORTING NEXIN"/>
    <property type="match status" value="1"/>
</dbReference>
<feature type="coiled-coil region" evidence="10">
    <location>
        <begin position="294"/>
        <end position="321"/>
    </location>
</feature>
<sequence length="1083" mass="120779">MISVKVLNPEKVGEGMSSYVVYTVKTTTNMPCFKNSSMCVHRRFSDFLGLHEKLKAKYIPQGIIIPCPPEKNVLGTTKMRLSKSSSADSDFIEKRRVSLEWADHSVHEFLELQSELPRYNSAQSLSGVAAMKLLKNVGEVVGKLTFRMDEFDEYFDLKDDELENWDIQGSRLYAALSNLVLDQNDLVASTLASSKALSVLANVEEHTGLARALGQLADTEEQISHFLSVEAEAQSTFLAEYAKGVLSSVQACRDTLAERIRVFKMHRDCESALRGKREQKVRIEMSPKADRAKIPTLEREIGELAQRVEESEEEFEKISTTIKKEFEHVDEARFKEFREAVLSYLTMLLQMQEKLWQHKVLKIVRIGWGTYFEVAMTDDRAISGGGGGYNINWDEIDENTNPFGLGAALRGSKLASSPTSTSAQHKNTCKSTESSQPSFSVYPSELVEEETPNKCVEAVEASSSEAKHIKGGTAKSKQTPKGPRPAPPVRTVSNTNSTDVSNKDTLDDVAPSAETHVSGNAEIPPPGNFSAKEDGRSRRNSNSSAATFDLASGNPSLLPEVESEVPLSIDEELASLRADKEHLTTIVADMQRCIAEYERSLRQLAEEKTRAEESAKESVIDIISERDQAVEEISTIEKAFGDLHRRFEKSKQIIEGFKANEEALKRAAQEYQDQLKRQEQRYQALKVHAEQQLTKIAEETERAKRANEDEVTRLRAAIKRSELRIHSLESQLEQKVRENTELTKICDELLTNQWSNITHHEMSETGRLSFGFYRSASKSKLLPPSGLSDEVEPKETSIDYVTSFERCTPQRESDRPENKLVIPLRIPRSSTLKLLDRKLVSLDTSVDLNVGALNSASSEIPNSVAIAPSTEVSIVTELPDKDALAVEDAVDPDYNQVPVEDFGLALLKGMGLREEDIKQRTSECFTAKLRLKGLGLGADHKVLLESRKMIGADSEKLIWKVGAKCQIVYGRNEGRYGVIQGMDGDIGRVMVKLTATKQIVNVMQAAVRLVSTSEFENFGRYLNMAGVKQPKVDEIIDANSIQCLRNGKDGQGEAVVEPCPSKRKKEDQSNWSVLLVFLQMTPI</sequence>
<evidence type="ECO:0000256" key="9">
    <source>
        <dbReference type="ARBA" id="ARBA00023242"/>
    </source>
</evidence>
<evidence type="ECO:0000313" key="15">
    <source>
        <dbReference type="WBParaSite" id="TASK_0000942301-mRNA-1"/>
    </source>
</evidence>
<dbReference type="WBParaSite" id="TASK_0000942301-mRNA-1">
    <property type="protein sequence ID" value="TASK_0000942301-mRNA-1"/>
    <property type="gene ID" value="TASK_0000942301"/>
</dbReference>
<evidence type="ECO:0000256" key="6">
    <source>
        <dbReference type="ARBA" id="ARBA00022553"/>
    </source>
</evidence>
<evidence type="ECO:0000313" key="14">
    <source>
        <dbReference type="Proteomes" id="UP000282613"/>
    </source>
</evidence>
<keyword evidence="5" id="KW-0963">Cytoplasm</keyword>
<reference evidence="13 14" key="2">
    <citation type="submission" date="2018-11" db="EMBL/GenBank/DDBJ databases">
        <authorList>
            <consortium name="Pathogen Informatics"/>
        </authorList>
    </citation>
    <scope>NUCLEOTIDE SEQUENCE [LARGE SCALE GENOMIC DNA]</scope>
</reference>
<dbReference type="InterPro" id="IPR027267">
    <property type="entry name" value="AH/BAR_dom_sf"/>
</dbReference>
<evidence type="ECO:0000256" key="2">
    <source>
        <dbReference type="ARBA" id="ARBA00004245"/>
    </source>
</evidence>
<evidence type="ECO:0000256" key="7">
    <source>
        <dbReference type="ARBA" id="ARBA00023054"/>
    </source>
</evidence>
<protein>
    <submittedName>
        <fullName evidence="15">PX domain-containing protein</fullName>
    </submittedName>
</protein>
<dbReference type="GO" id="GO:0005634">
    <property type="term" value="C:nucleus"/>
    <property type="evidence" value="ECO:0007669"/>
    <property type="project" value="UniProtKB-SubCell"/>
</dbReference>
<keyword evidence="7 10" id="KW-0175">Coiled coil</keyword>
<dbReference type="EMBL" id="UYRS01019154">
    <property type="protein sequence ID" value="VDK43297.1"/>
    <property type="molecule type" value="Genomic_DNA"/>
</dbReference>
<dbReference type="GO" id="GO:0035091">
    <property type="term" value="F:phosphatidylinositol binding"/>
    <property type="evidence" value="ECO:0007669"/>
    <property type="project" value="InterPro"/>
</dbReference>
<dbReference type="Gene3D" id="3.30.1520.10">
    <property type="entry name" value="Phox-like domain"/>
    <property type="match status" value="1"/>
</dbReference>
<dbReference type="GO" id="GO:0005829">
    <property type="term" value="C:cytosol"/>
    <property type="evidence" value="ECO:0007669"/>
    <property type="project" value="GOC"/>
</dbReference>
<dbReference type="Pfam" id="PF00787">
    <property type="entry name" value="PX"/>
    <property type="match status" value="1"/>
</dbReference>
<feature type="compositionally biased region" description="Polar residues" evidence="11">
    <location>
        <begin position="491"/>
        <end position="500"/>
    </location>
</feature>
<feature type="region of interest" description="Disordered" evidence="11">
    <location>
        <begin position="414"/>
        <end position="559"/>
    </location>
</feature>
<dbReference type="AlphaFoldDB" id="A0A158RAI0"/>
<dbReference type="InterPro" id="IPR007707">
    <property type="entry name" value="TACC_C"/>
</dbReference>
<dbReference type="InterPro" id="IPR036871">
    <property type="entry name" value="PX_dom_sf"/>
</dbReference>
<dbReference type="PANTHER" id="PTHR10555:SF170">
    <property type="entry name" value="FI18122P1"/>
    <property type="match status" value="1"/>
</dbReference>
<evidence type="ECO:0000256" key="3">
    <source>
        <dbReference type="ARBA" id="ARBA00009423"/>
    </source>
</evidence>
<evidence type="ECO:0000256" key="4">
    <source>
        <dbReference type="ARBA" id="ARBA00010883"/>
    </source>
</evidence>
<dbReference type="Pfam" id="PF05010">
    <property type="entry name" value="TACC_C"/>
    <property type="match status" value="1"/>
</dbReference>
<evidence type="ECO:0000256" key="5">
    <source>
        <dbReference type="ARBA" id="ARBA00022490"/>
    </source>
</evidence>
<organism evidence="15">
    <name type="scientific">Taenia asiatica</name>
    <name type="common">Asian tapeworm</name>
    <dbReference type="NCBI Taxonomy" id="60517"/>
    <lineage>
        <taxon>Eukaryota</taxon>
        <taxon>Metazoa</taxon>
        <taxon>Spiralia</taxon>
        <taxon>Lophotrochozoa</taxon>
        <taxon>Platyhelminthes</taxon>
        <taxon>Cestoda</taxon>
        <taxon>Eucestoda</taxon>
        <taxon>Cyclophyllidea</taxon>
        <taxon>Taeniidae</taxon>
        <taxon>Taenia</taxon>
    </lineage>
</organism>
<keyword evidence="9" id="KW-0539">Nucleus</keyword>